<reference evidence="12 13" key="1">
    <citation type="journal article" date="2019" name="Genome Biol. Evol.">
        <title>Whole-Genome Sequencing of the Giant Devil Catfish, Bagarius yarrelli.</title>
        <authorList>
            <person name="Jiang W."/>
            <person name="Lv Y."/>
            <person name="Cheng L."/>
            <person name="Yang K."/>
            <person name="Chao B."/>
            <person name="Wang X."/>
            <person name="Li Y."/>
            <person name="Pan X."/>
            <person name="You X."/>
            <person name="Zhang Y."/>
            <person name="Yang J."/>
            <person name="Li J."/>
            <person name="Zhang X."/>
            <person name="Liu S."/>
            <person name="Sun C."/>
            <person name="Yang J."/>
            <person name="Shi Q."/>
        </authorList>
    </citation>
    <scope>NUCLEOTIDE SEQUENCE [LARGE SCALE GENOMIC DNA]</scope>
    <source>
        <strain evidence="12">JWS20170419001</strain>
        <tissue evidence="12">Muscle</tissue>
    </source>
</reference>
<organism evidence="12 13">
    <name type="scientific">Bagarius yarrelli</name>
    <name type="common">Goonch</name>
    <name type="synonym">Bagrus yarrelli</name>
    <dbReference type="NCBI Taxonomy" id="175774"/>
    <lineage>
        <taxon>Eukaryota</taxon>
        <taxon>Metazoa</taxon>
        <taxon>Chordata</taxon>
        <taxon>Craniata</taxon>
        <taxon>Vertebrata</taxon>
        <taxon>Euteleostomi</taxon>
        <taxon>Actinopterygii</taxon>
        <taxon>Neopterygii</taxon>
        <taxon>Teleostei</taxon>
        <taxon>Ostariophysi</taxon>
        <taxon>Siluriformes</taxon>
        <taxon>Sisoridae</taxon>
        <taxon>Sisorinae</taxon>
        <taxon>Bagarius</taxon>
    </lineage>
</organism>
<comment type="subunit">
    <text evidence="9">G proteins are composed of 3 units; alpha, beta and gamma.</text>
</comment>
<dbReference type="SUPFAM" id="SSF48670">
    <property type="entry name" value="Transducin (heterotrimeric G protein), gamma chain"/>
    <property type="match status" value="1"/>
</dbReference>
<comment type="caution">
    <text evidence="12">The sequence shown here is derived from an EMBL/GenBank/DDBJ whole genome shotgun (WGS) entry which is preliminary data.</text>
</comment>
<evidence type="ECO:0000256" key="8">
    <source>
        <dbReference type="ARBA" id="ARBA00023289"/>
    </source>
</evidence>
<evidence type="ECO:0000256" key="1">
    <source>
        <dbReference type="ARBA" id="ARBA00004342"/>
    </source>
</evidence>
<dbReference type="PANTHER" id="PTHR46507">
    <property type="entry name" value="AFADIN- AND ALPHA-ACTININ-BINDING PROTEIN"/>
    <property type="match status" value="1"/>
</dbReference>
<accession>A0A556TL65</accession>
<keyword evidence="7 9" id="KW-0449">Lipoprotein</keyword>
<evidence type="ECO:0000256" key="7">
    <source>
        <dbReference type="ARBA" id="ARBA00023288"/>
    </source>
</evidence>
<evidence type="ECO:0000313" key="12">
    <source>
        <dbReference type="EMBL" id="TSK18089.1"/>
    </source>
</evidence>
<dbReference type="PRINTS" id="PR00321">
    <property type="entry name" value="GPROTEING"/>
</dbReference>
<dbReference type="GO" id="GO:0031681">
    <property type="term" value="F:G-protein beta-subunit binding"/>
    <property type="evidence" value="ECO:0007669"/>
    <property type="project" value="InterPro"/>
</dbReference>
<dbReference type="SMART" id="SM01224">
    <property type="entry name" value="G_gamma"/>
    <property type="match status" value="1"/>
</dbReference>
<evidence type="ECO:0000256" key="10">
    <source>
        <dbReference type="SAM" id="MobiDB-lite"/>
    </source>
</evidence>
<comment type="similarity">
    <text evidence="2 9">Belongs to the G protein gamma family.</text>
</comment>
<protein>
    <recommendedName>
        <fullName evidence="9">Guanine nucleotide-binding protein subunit gamma</fullName>
    </recommendedName>
</protein>
<keyword evidence="5 9" id="KW-0472">Membrane</keyword>
<keyword evidence="3 9" id="KW-1003">Cell membrane</keyword>
<dbReference type="InterPro" id="IPR001770">
    <property type="entry name" value="G-protein_gamma"/>
</dbReference>
<feature type="region of interest" description="Disordered" evidence="10">
    <location>
        <begin position="504"/>
        <end position="525"/>
    </location>
</feature>
<dbReference type="SMART" id="SM00224">
    <property type="entry name" value="GGL"/>
    <property type="match status" value="1"/>
</dbReference>
<keyword evidence="8" id="KW-0636">Prenylation</keyword>
<dbReference type="FunFam" id="4.10.260.10:FF:000001">
    <property type="entry name" value="Guanine nucleotide-binding protein subunit gamma"/>
    <property type="match status" value="1"/>
</dbReference>
<keyword evidence="13" id="KW-1185">Reference proteome</keyword>
<dbReference type="Pfam" id="PF00631">
    <property type="entry name" value="G-gamma"/>
    <property type="match status" value="1"/>
</dbReference>
<comment type="function">
    <text evidence="9">Guanine nucleotide-binding proteins (G proteins) are involved as a modulator or transducer in various transmembrane signaling systems. The beta and gamma chains are required for the GTPase activity, for replacement of GDP by GTP, and for G protein-effector interaction.</text>
</comment>
<evidence type="ECO:0000256" key="3">
    <source>
        <dbReference type="ARBA" id="ARBA00022475"/>
    </source>
</evidence>
<feature type="compositionally biased region" description="Polar residues" evidence="10">
    <location>
        <begin position="516"/>
        <end position="525"/>
    </location>
</feature>
<dbReference type="OrthoDB" id="312015at2759"/>
<dbReference type="CDD" id="cd00068">
    <property type="entry name" value="GGL"/>
    <property type="match status" value="1"/>
</dbReference>
<dbReference type="GO" id="GO:0007186">
    <property type="term" value="P:G protein-coupled receptor signaling pathway"/>
    <property type="evidence" value="ECO:0007669"/>
    <property type="project" value="InterPro"/>
</dbReference>
<evidence type="ECO:0000256" key="6">
    <source>
        <dbReference type="ARBA" id="ARBA00023224"/>
    </source>
</evidence>
<evidence type="ECO:0000313" key="13">
    <source>
        <dbReference type="Proteomes" id="UP000319801"/>
    </source>
</evidence>
<evidence type="ECO:0000256" key="9">
    <source>
        <dbReference type="RuleBase" id="RU004973"/>
    </source>
</evidence>
<dbReference type="InterPro" id="IPR052300">
    <property type="entry name" value="Adhesion_Centrosome_assoc"/>
</dbReference>
<evidence type="ECO:0000256" key="2">
    <source>
        <dbReference type="ARBA" id="ARBA00007431"/>
    </source>
</evidence>
<proteinExistence type="inferred from homology"/>
<evidence type="ECO:0000256" key="4">
    <source>
        <dbReference type="ARBA" id="ARBA00022481"/>
    </source>
</evidence>
<dbReference type="Gene3D" id="4.10.260.10">
    <property type="entry name" value="Transducin (heterotrimeric G protein), gamma chain"/>
    <property type="match status" value="1"/>
</dbReference>
<evidence type="ECO:0000259" key="11">
    <source>
        <dbReference type="PROSITE" id="PS50058"/>
    </source>
</evidence>
<evidence type="ECO:0000256" key="5">
    <source>
        <dbReference type="ARBA" id="ARBA00023136"/>
    </source>
</evidence>
<dbReference type="GO" id="GO:0035735">
    <property type="term" value="P:intraciliary transport involved in cilium assembly"/>
    <property type="evidence" value="ECO:0007669"/>
    <property type="project" value="TreeGrafter"/>
</dbReference>
<dbReference type="InterPro" id="IPR015898">
    <property type="entry name" value="G-protein_gamma-like_dom"/>
</dbReference>
<keyword evidence="4" id="KW-0488">Methylation</keyword>
<dbReference type="EMBL" id="VCAZ01000004">
    <property type="protein sequence ID" value="TSK18089.1"/>
    <property type="molecule type" value="Genomic_DNA"/>
</dbReference>
<feature type="compositionally biased region" description="Basic and acidic residues" evidence="10">
    <location>
        <begin position="504"/>
        <end position="515"/>
    </location>
</feature>
<dbReference type="PANTHER" id="PTHR46507:SF3">
    <property type="entry name" value="AFADIN- AND ALPHA-ACTININ-BINDING PROTEIN-LIKE"/>
    <property type="match status" value="1"/>
</dbReference>
<dbReference type="InterPro" id="IPR036284">
    <property type="entry name" value="GGL_sf"/>
</dbReference>
<dbReference type="AlphaFoldDB" id="A0A556TL65"/>
<feature type="domain" description="G protein gamma" evidence="11">
    <location>
        <begin position="8"/>
        <end position="73"/>
    </location>
</feature>
<name>A0A556TL65_BAGYA</name>
<gene>
    <name evidence="12" type="ORF">Baya_1469</name>
</gene>
<dbReference type="GO" id="GO:0034451">
    <property type="term" value="C:centriolar satellite"/>
    <property type="evidence" value="ECO:0007669"/>
    <property type="project" value="TreeGrafter"/>
</dbReference>
<dbReference type="GO" id="GO:0005834">
    <property type="term" value="C:heterotrimeric G-protein complex"/>
    <property type="evidence" value="ECO:0007669"/>
    <property type="project" value="InterPro"/>
</dbReference>
<comment type="subcellular location">
    <subcellularLocation>
        <location evidence="1 9">Cell membrane</location>
        <topology evidence="1 9">Lipid-anchor</topology>
        <orientation evidence="1 9">Cytoplasmic side</orientation>
    </subcellularLocation>
</comment>
<dbReference type="GO" id="GO:0036064">
    <property type="term" value="C:ciliary basal body"/>
    <property type="evidence" value="ECO:0007669"/>
    <property type="project" value="TreeGrafter"/>
</dbReference>
<dbReference type="Proteomes" id="UP000319801">
    <property type="component" value="Unassembled WGS sequence"/>
</dbReference>
<sequence length="525" mass="60504">MMSNNNATSTSLAVAHKAVKQLRMEASIRRIHVSQAATDLKNFCLQNAHKDPLLMGVPSGDNPFRPPKSCGLLDPEHSVVAADQLSMQQNLQRRRKRTEPISSGGLRTEGYTSASFLRYFANDVINLWQEQLMEKDQCITRLQDALRCEREKTSRLQSRCNQQAGELKRREQLISRMREKLSQFTDRHRDRGVSIEIINTLPKPSGLRDPLSRSARPDGRKEEALRLMLERREAELREAMKLRHSLTTLLHAFKTDMQQTLKENINPEEEEKSHTSRLVQTEQSLGDHVTGGVILEWTHVQQRLRELRSESLAAVGTDQEKLLVQLEAELEQSRELVRVQQQLLQDSVAVPFPETLIDSYYLEEWERLQDKWAEFNMQRRTFQQERQAFTDAAIRLGRERCEFEQQKASLLKQQFLSTSPVKTYESTKTSHSNRRESTALSELRMMAPDRLSLSSCVTPSSEGSEVMPWSGQKTGMTPNTPELYCVLQLPFSCRETASSPSEIWVKEEQKDDFSRGKQNMDNWPF</sequence>
<keyword evidence="6 9" id="KW-0807">Transducer</keyword>
<dbReference type="PROSITE" id="PS50058">
    <property type="entry name" value="G_PROTEIN_GAMMA"/>
    <property type="match status" value="1"/>
</dbReference>